<dbReference type="PANTHER" id="PTHR33799">
    <property type="entry name" value="PTS PERMEASE-RELATED-RELATED"/>
    <property type="match status" value="1"/>
</dbReference>
<dbReference type="PANTHER" id="PTHR33799:SF1">
    <property type="entry name" value="PTS SYSTEM MANNOSE-SPECIFIC EIIAB COMPONENT-RELATED"/>
    <property type="match status" value="1"/>
</dbReference>
<dbReference type="InterPro" id="IPR036662">
    <property type="entry name" value="PTS_EIIA_man-typ_sf"/>
</dbReference>
<proteinExistence type="predicted"/>
<evidence type="ECO:0000259" key="2">
    <source>
        <dbReference type="PROSITE" id="PS51096"/>
    </source>
</evidence>
<accession>A0A1E5GIT0</accession>
<comment type="caution">
    <text evidence="3">The sequence shown here is derived from an EMBL/GenBank/DDBJ whole genome shotgun (WGS) entry which is preliminary data.</text>
</comment>
<dbReference type="Proteomes" id="UP000095094">
    <property type="component" value="Unassembled WGS sequence"/>
</dbReference>
<name>A0A1E5GIT0_9ENTE</name>
<dbReference type="InterPro" id="IPR051471">
    <property type="entry name" value="Bacterial_PTS_sugar_comp"/>
</dbReference>
<gene>
    <name evidence="3" type="ORF">BCR25_06905</name>
</gene>
<protein>
    <recommendedName>
        <fullName evidence="2">PTS EIIA type-4 domain-containing protein</fullName>
    </recommendedName>
</protein>
<dbReference type="EMBL" id="MIJY01000034">
    <property type="protein sequence ID" value="OEG12521.1"/>
    <property type="molecule type" value="Genomic_DNA"/>
</dbReference>
<dbReference type="PROSITE" id="PS51096">
    <property type="entry name" value="PTS_EIIA_TYPE_4"/>
    <property type="match status" value="1"/>
</dbReference>
<keyword evidence="4" id="KW-1185">Reference proteome</keyword>
<feature type="domain" description="PTS EIIA type-4" evidence="2">
    <location>
        <begin position="1"/>
        <end position="119"/>
    </location>
</feature>
<dbReference type="GO" id="GO:0016020">
    <property type="term" value="C:membrane"/>
    <property type="evidence" value="ECO:0007669"/>
    <property type="project" value="InterPro"/>
</dbReference>
<evidence type="ECO:0000313" key="4">
    <source>
        <dbReference type="Proteomes" id="UP000095094"/>
    </source>
</evidence>
<dbReference type="GO" id="GO:0016740">
    <property type="term" value="F:transferase activity"/>
    <property type="evidence" value="ECO:0007669"/>
    <property type="project" value="UniProtKB-KW"/>
</dbReference>
<dbReference type="AlphaFoldDB" id="A0A1E5GIT0"/>
<reference evidence="4" key="1">
    <citation type="submission" date="2016-09" db="EMBL/GenBank/DDBJ databases">
        <authorList>
            <person name="Gulvik C.A."/>
        </authorList>
    </citation>
    <scope>NUCLEOTIDE SEQUENCE [LARGE SCALE GENOMIC DNA]</scope>
    <source>
        <strain evidence="4">LMG 8895</strain>
    </source>
</reference>
<dbReference type="Pfam" id="PF03610">
    <property type="entry name" value="EIIA-man"/>
    <property type="match status" value="1"/>
</dbReference>
<organism evidence="3 4">
    <name type="scientific">Enterococcus termitis</name>
    <dbReference type="NCBI Taxonomy" id="332950"/>
    <lineage>
        <taxon>Bacteria</taxon>
        <taxon>Bacillati</taxon>
        <taxon>Bacillota</taxon>
        <taxon>Bacilli</taxon>
        <taxon>Lactobacillales</taxon>
        <taxon>Enterococcaceae</taxon>
        <taxon>Enterococcus</taxon>
    </lineage>
</organism>
<keyword evidence="1" id="KW-0808">Transferase</keyword>
<dbReference type="Gene3D" id="3.40.50.510">
    <property type="entry name" value="Phosphotransferase system, mannose-type IIA component"/>
    <property type="match status" value="1"/>
</dbReference>
<dbReference type="SUPFAM" id="SSF53062">
    <property type="entry name" value="PTS system fructose IIA component-like"/>
    <property type="match status" value="1"/>
</dbReference>
<dbReference type="GO" id="GO:0009401">
    <property type="term" value="P:phosphoenolpyruvate-dependent sugar phosphotransferase system"/>
    <property type="evidence" value="ECO:0007669"/>
    <property type="project" value="InterPro"/>
</dbReference>
<sequence>MILVSHFGLASGIKKALEFIVGVQKEVYTIELDEEGIEAFKEKCRLLSKDSFEGTTIIVSDLPAGSPGATAFSLLNGTGDVRLISGMNLPLLLDLVLSSSVKTIDALIPEAISSAKEAIQDYTIVTNEEVDDEF</sequence>
<dbReference type="InterPro" id="IPR004701">
    <property type="entry name" value="PTS_EIIA_man-typ"/>
</dbReference>
<evidence type="ECO:0000256" key="1">
    <source>
        <dbReference type="ARBA" id="ARBA00022679"/>
    </source>
</evidence>
<evidence type="ECO:0000313" key="3">
    <source>
        <dbReference type="EMBL" id="OEG12521.1"/>
    </source>
</evidence>